<organism evidence="1 2">
    <name type="scientific">Pseudomonas coleopterorum</name>
    <dbReference type="NCBI Taxonomy" id="1605838"/>
    <lineage>
        <taxon>Bacteria</taxon>
        <taxon>Pseudomonadati</taxon>
        <taxon>Pseudomonadota</taxon>
        <taxon>Gammaproteobacteria</taxon>
        <taxon>Pseudomonadales</taxon>
        <taxon>Pseudomonadaceae</taxon>
        <taxon>Pseudomonas</taxon>
    </lineage>
</organism>
<evidence type="ECO:0000313" key="1">
    <source>
        <dbReference type="EMBL" id="WNC08583.1"/>
    </source>
</evidence>
<dbReference type="PANTHER" id="PTHR38451">
    <property type="entry name" value="TRNA (ADENINE(22)-N(1))-METHYLTRANSFERASE"/>
    <property type="match status" value="1"/>
</dbReference>
<dbReference type="Gene3D" id="3.40.50.150">
    <property type="entry name" value="Vaccinia Virus protein VP39"/>
    <property type="match status" value="1"/>
</dbReference>
<sequence length="232" mass="25939">MNPHSLSHRLERVAAQVPVGAHLADIGSDHAYLPVALVLRGVIPQAVAGEVAQTPFLAARRSVRGSGLEHCISVRQADGLAAIQACDRITAVSLCGMGGETIRDILQAGRAHLTRGERLILQPNGGECDLRQWLMDNGYRIRHEEVLRENRFDYEIIVADHGEAVTYSPQELFFGPLQLRQRTPAFLAKWQRLLHLKRRTLERLAHARQGGLDAKRLELARHIQWIESLNPL</sequence>
<dbReference type="EMBL" id="CP134081">
    <property type="protein sequence ID" value="WNC08583.1"/>
    <property type="molecule type" value="Genomic_DNA"/>
</dbReference>
<reference evidence="1" key="1">
    <citation type="submission" date="2023-09" db="EMBL/GenBank/DDBJ databases">
        <title>First report of Pseudomonas coleopterorum DJ13 causing leaf spot on Rhododendron pulchrum Sweet in China.</title>
        <authorList>
            <person name="Zhang Y."/>
        </authorList>
    </citation>
    <scope>NUCLEOTIDE SEQUENCE</scope>
    <source>
        <strain evidence="1">DJ13</strain>
    </source>
</reference>
<dbReference type="GO" id="GO:0160105">
    <property type="term" value="F:tRNA (adenine(22)-N1)-methyltransferase activity"/>
    <property type="evidence" value="ECO:0007669"/>
    <property type="project" value="InterPro"/>
</dbReference>
<dbReference type="SUPFAM" id="SSF53335">
    <property type="entry name" value="S-adenosyl-L-methionine-dependent methyltransferases"/>
    <property type="match status" value="1"/>
</dbReference>
<dbReference type="InterPro" id="IPR029063">
    <property type="entry name" value="SAM-dependent_MTases_sf"/>
</dbReference>
<accession>A0AAJ6LX25</accession>
<dbReference type="Pfam" id="PF04816">
    <property type="entry name" value="TrmK"/>
    <property type="match status" value="1"/>
</dbReference>
<evidence type="ECO:0000313" key="2">
    <source>
        <dbReference type="Proteomes" id="UP001258207"/>
    </source>
</evidence>
<dbReference type="Gene3D" id="1.10.287.1890">
    <property type="match status" value="1"/>
</dbReference>
<dbReference type="Proteomes" id="UP001258207">
    <property type="component" value="Chromosome"/>
</dbReference>
<name>A0AAJ6LX25_9PSED</name>
<dbReference type="AlphaFoldDB" id="A0AAJ6LX25"/>
<dbReference type="PANTHER" id="PTHR38451:SF1">
    <property type="entry name" value="TRNA (ADENINE(22)-N(1))-METHYLTRANSFERASE"/>
    <property type="match status" value="1"/>
</dbReference>
<dbReference type="InterPro" id="IPR006901">
    <property type="entry name" value="TrmK"/>
</dbReference>
<dbReference type="RefSeq" id="WP_310791395.1">
    <property type="nucleotide sequence ID" value="NZ_CP134081.1"/>
</dbReference>
<protein>
    <submittedName>
        <fullName evidence="1">tRNA (Adenine(22)-N(1))-methyltransferase TrmK</fullName>
    </submittedName>
</protein>
<gene>
    <name evidence="1" type="ORF">RI108_14900</name>
</gene>
<dbReference type="PIRSF" id="PIRSF018637">
    <property type="entry name" value="TrmK"/>
    <property type="match status" value="1"/>
</dbReference>
<proteinExistence type="predicted"/>